<dbReference type="OrthoDB" id="3192968at2"/>
<evidence type="ECO:0000259" key="5">
    <source>
        <dbReference type="PROSITE" id="PS50977"/>
    </source>
</evidence>
<keyword evidence="7" id="KW-1185">Reference proteome</keyword>
<dbReference type="RefSeq" id="WP_101835918.1">
    <property type="nucleotide sequence ID" value="NZ_FZMO01000547.1"/>
</dbReference>
<dbReference type="GO" id="GO:0003700">
    <property type="term" value="F:DNA-binding transcription factor activity"/>
    <property type="evidence" value="ECO:0007669"/>
    <property type="project" value="TreeGrafter"/>
</dbReference>
<gene>
    <name evidence="6" type="ORF">FRACA_80078</name>
</gene>
<dbReference type="InterPro" id="IPR049445">
    <property type="entry name" value="TetR_SbtR-like_C"/>
</dbReference>
<dbReference type="Proteomes" id="UP000234331">
    <property type="component" value="Unassembled WGS sequence"/>
</dbReference>
<evidence type="ECO:0000256" key="2">
    <source>
        <dbReference type="ARBA" id="ARBA00023125"/>
    </source>
</evidence>
<dbReference type="AlphaFoldDB" id="A0A2I2L1J3"/>
<feature type="domain" description="HTH tetR-type" evidence="5">
    <location>
        <begin position="12"/>
        <end position="70"/>
    </location>
</feature>
<proteinExistence type="predicted"/>
<dbReference type="Pfam" id="PF21597">
    <property type="entry name" value="TetR_C_43"/>
    <property type="match status" value="1"/>
</dbReference>
<keyword evidence="2 4" id="KW-0238">DNA-binding</keyword>
<evidence type="ECO:0000256" key="3">
    <source>
        <dbReference type="ARBA" id="ARBA00023163"/>
    </source>
</evidence>
<dbReference type="InterPro" id="IPR036271">
    <property type="entry name" value="Tet_transcr_reg_TetR-rel_C_sf"/>
</dbReference>
<organism evidence="6 7">
    <name type="scientific">Frankia canadensis</name>
    <dbReference type="NCBI Taxonomy" id="1836972"/>
    <lineage>
        <taxon>Bacteria</taxon>
        <taxon>Bacillati</taxon>
        <taxon>Actinomycetota</taxon>
        <taxon>Actinomycetes</taxon>
        <taxon>Frankiales</taxon>
        <taxon>Frankiaceae</taxon>
        <taxon>Frankia</taxon>
    </lineage>
</organism>
<evidence type="ECO:0000313" key="6">
    <source>
        <dbReference type="EMBL" id="SNQ51778.1"/>
    </source>
</evidence>
<sequence length="185" mass="19538">MPDAGSQRSDALRNREAILQVAHDALAANPDASLNSIAKRAGVGAGTLYRHFPTREALILEVYRHDVGRLVGSVPDVLAAHADAPLDALRRWFTTLTAYVRLKHGLGDALNTAAAQEVVSETSVSVTAAVGQLLDACARAGATRPGLDPADVIMIISCLWRTPDTPEGAAQAARLLELAIDGFRP</sequence>
<dbReference type="GO" id="GO:0000976">
    <property type="term" value="F:transcription cis-regulatory region binding"/>
    <property type="evidence" value="ECO:0007669"/>
    <property type="project" value="TreeGrafter"/>
</dbReference>
<dbReference type="SUPFAM" id="SSF48498">
    <property type="entry name" value="Tetracyclin repressor-like, C-terminal domain"/>
    <property type="match status" value="1"/>
</dbReference>
<feature type="DNA-binding region" description="H-T-H motif" evidence="4">
    <location>
        <begin position="33"/>
        <end position="52"/>
    </location>
</feature>
<dbReference type="EMBL" id="FZMO01000547">
    <property type="protein sequence ID" value="SNQ51778.1"/>
    <property type="molecule type" value="Genomic_DNA"/>
</dbReference>
<dbReference type="PANTHER" id="PTHR30055">
    <property type="entry name" value="HTH-TYPE TRANSCRIPTIONAL REGULATOR RUTR"/>
    <property type="match status" value="1"/>
</dbReference>
<dbReference type="Pfam" id="PF00440">
    <property type="entry name" value="TetR_N"/>
    <property type="match status" value="1"/>
</dbReference>
<evidence type="ECO:0000256" key="4">
    <source>
        <dbReference type="PROSITE-ProRule" id="PRU00335"/>
    </source>
</evidence>
<keyword evidence="1" id="KW-0805">Transcription regulation</keyword>
<protein>
    <recommendedName>
        <fullName evidence="5">HTH tetR-type domain-containing protein</fullName>
    </recommendedName>
</protein>
<reference evidence="6 7" key="1">
    <citation type="submission" date="2017-06" db="EMBL/GenBank/DDBJ databases">
        <authorList>
            <person name="Kim H.J."/>
            <person name="Triplett B.A."/>
        </authorList>
    </citation>
    <scope>NUCLEOTIDE SEQUENCE [LARGE SCALE GENOMIC DNA]</scope>
    <source>
        <strain evidence="6">FRACA_ARgP5</strain>
    </source>
</reference>
<evidence type="ECO:0000256" key="1">
    <source>
        <dbReference type="ARBA" id="ARBA00023015"/>
    </source>
</evidence>
<dbReference type="SUPFAM" id="SSF46689">
    <property type="entry name" value="Homeodomain-like"/>
    <property type="match status" value="1"/>
</dbReference>
<dbReference type="InterPro" id="IPR009057">
    <property type="entry name" value="Homeodomain-like_sf"/>
</dbReference>
<dbReference type="Gene3D" id="1.10.357.10">
    <property type="entry name" value="Tetracycline Repressor, domain 2"/>
    <property type="match status" value="1"/>
</dbReference>
<dbReference type="InterPro" id="IPR050109">
    <property type="entry name" value="HTH-type_TetR-like_transc_reg"/>
</dbReference>
<dbReference type="PROSITE" id="PS50977">
    <property type="entry name" value="HTH_TETR_2"/>
    <property type="match status" value="1"/>
</dbReference>
<evidence type="ECO:0000313" key="7">
    <source>
        <dbReference type="Proteomes" id="UP000234331"/>
    </source>
</evidence>
<keyword evidence="3" id="KW-0804">Transcription</keyword>
<name>A0A2I2L1J3_9ACTN</name>
<dbReference type="InterPro" id="IPR001647">
    <property type="entry name" value="HTH_TetR"/>
</dbReference>
<dbReference type="PANTHER" id="PTHR30055:SF234">
    <property type="entry name" value="HTH-TYPE TRANSCRIPTIONAL REGULATOR BETI"/>
    <property type="match status" value="1"/>
</dbReference>
<accession>A0A2I2L1J3</accession>